<organism evidence="2 4">
    <name type="scientific">Cyberlindnera jadinii (strain ATCC 18201 / CBS 1600 / BCRC 20928 / JCM 3617 / NBRC 0987 / NRRL Y-1542)</name>
    <name type="common">Torula yeast</name>
    <name type="synonym">Candida utilis</name>
    <dbReference type="NCBI Taxonomy" id="983966"/>
    <lineage>
        <taxon>Eukaryota</taxon>
        <taxon>Fungi</taxon>
        <taxon>Dikarya</taxon>
        <taxon>Ascomycota</taxon>
        <taxon>Saccharomycotina</taxon>
        <taxon>Saccharomycetes</taxon>
        <taxon>Phaffomycetales</taxon>
        <taxon>Phaffomycetaceae</taxon>
        <taxon>Cyberlindnera</taxon>
    </lineage>
</organism>
<protein>
    <recommendedName>
        <fullName evidence="6">Helitron helicase-like domain-containing protein</fullName>
    </recommendedName>
</protein>
<dbReference type="EMBL" id="CDQK01000003">
    <property type="protein sequence ID" value="CEP22321.1"/>
    <property type="molecule type" value="Genomic_DNA"/>
</dbReference>
<evidence type="ECO:0000256" key="1">
    <source>
        <dbReference type="SAM" id="MobiDB-lite"/>
    </source>
</evidence>
<feature type="compositionally biased region" description="Polar residues" evidence="1">
    <location>
        <begin position="55"/>
        <end position="66"/>
    </location>
</feature>
<reference evidence="4" key="2">
    <citation type="journal article" date="2015" name="J. Biotechnol.">
        <title>The structure of the Cyberlindnera jadinii genome and its relation to Candida utilis analyzed by the occurrence of single nucleotide polymorphisms.</title>
        <authorList>
            <person name="Rupp O."/>
            <person name="Brinkrolf K."/>
            <person name="Buerth C."/>
            <person name="Kunigo M."/>
            <person name="Schneider J."/>
            <person name="Jaenicke S."/>
            <person name="Goesmann A."/>
            <person name="Puehler A."/>
            <person name="Jaeger K.-E."/>
            <person name="Ernst J.F."/>
        </authorList>
    </citation>
    <scope>NUCLEOTIDE SEQUENCE [LARGE SCALE GENOMIC DNA]</scope>
    <source>
        <strain evidence="4">ATCC 18201 / CBS 1600 / BCRC 20928 / JCM 3617 / NBRC 0987 / NRRL Y-1542</strain>
    </source>
</reference>
<dbReference type="GeneID" id="30988663"/>
<reference evidence="2" key="1">
    <citation type="submission" date="2014-12" db="EMBL/GenBank/DDBJ databases">
        <authorList>
            <person name="Jaenicke S."/>
        </authorList>
    </citation>
    <scope>NUCLEOTIDE SEQUENCE [LARGE SCALE GENOMIC DNA]</scope>
    <source>
        <strain evidence="2">CBS1600</strain>
    </source>
</reference>
<accession>A0A1E4S6Z1</accession>
<reference evidence="3 5" key="3">
    <citation type="journal article" date="2016" name="Proc. Natl. Acad. Sci. U.S.A.">
        <title>Comparative genomics of biotechnologically important yeasts.</title>
        <authorList>
            <person name="Riley R."/>
            <person name="Haridas S."/>
            <person name="Wolfe K.H."/>
            <person name="Lopes M.R."/>
            <person name="Hittinger C.T."/>
            <person name="Goeker M."/>
            <person name="Salamov A.A."/>
            <person name="Wisecaver J.H."/>
            <person name="Long T.M."/>
            <person name="Calvey C.H."/>
            <person name="Aerts A.L."/>
            <person name="Barry K.W."/>
            <person name="Choi C."/>
            <person name="Clum A."/>
            <person name="Coughlan A.Y."/>
            <person name="Deshpande S."/>
            <person name="Douglass A.P."/>
            <person name="Hanson S.J."/>
            <person name="Klenk H.-P."/>
            <person name="LaButti K.M."/>
            <person name="Lapidus A."/>
            <person name="Lindquist E.A."/>
            <person name="Lipzen A.M."/>
            <person name="Meier-Kolthoff J.P."/>
            <person name="Ohm R.A."/>
            <person name="Otillar R.P."/>
            <person name="Pangilinan J.L."/>
            <person name="Peng Y."/>
            <person name="Rokas A."/>
            <person name="Rosa C.A."/>
            <person name="Scheuner C."/>
            <person name="Sibirny A.A."/>
            <person name="Slot J.C."/>
            <person name="Stielow J.B."/>
            <person name="Sun H."/>
            <person name="Kurtzman C.P."/>
            <person name="Blackwell M."/>
            <person name="Grigoriev I.V."/>
            <person name="Jeffries T.W."/>
        </authorList>
    </citation>
    <scope>NUCLEOTIDE SEQUENCE [LARGE SCALE GENOMIC DNA]</scope>
    <source>
        <strain evidence="5">ATCC 18201 / CBS 1600 / BCRC 20928 / JCM 3617 / NBRC 0987 / NRRL Y-1542</strain>
        <strain evidence="3">NRRL Y-1542</strain>
    </source>
</reference>
<dbReference type="EMBL" id="KV453926">
    <property type="protein sequence ID" value="ODV75152.1"/>
    <property type="molecule type" value="Genomic_DNA"/>
</dbReference>
<proteinExistence type="predicted"/>
<gene>
    <name evidence="2" type="ORF">BN1211_2659</name>
    <name evidence="3" type="ORF">CYBJADRAFT_165905</name>
</gene>
<dbReference type="STRING" id="983966.A0A0H5C397"/>
<dbReference type="RefSeq" id="XP_020072191.1">
    <property type="nucleotide sequence ID" value="XM_020214267.1"/>
</dbReference>
<evidence type="ECO:0000313" key="2">
    <source>
        <dbReference type="EMBL" id="CEP22321.1"/>
    </source>
</evidence>
<evidence type="ECO:0000313" key="4">
    <source>
        <dbReference type="Proteomes" id="UP000038830"/>
    </source>
</evidence>
<keyword evidence="5" id="KW-1185">Reference proteome</keyword>
<evidence type="ECO:0000313" key="5">
    <source>
        <dbReference type="Proteomes" id="UP000094389"/>
    </source>
</evidence>
<dbReference type="AlphaFoldDB" id="A0A0H5C397"/>
<sequence>MADRIRDRRRNAAQVAERALEEIRRDGAFDYDPNFEYIIENDTNGFNENDEPVYEQQQQRRPQNSVYNPGDLEKCCDYCHALLIDAELPSFCCDRGKVVLVLIFKEPPQYMKDILLDPITSKYSRTINTILSLSSLGSNSTGDSRGGTYSMTINGRLFHRMNGMIAQENGQEKFAEIYTLDPGLATNRHLELLSGVLQNDEVYNKLQDYISKIGEFLFQNKCYAQLLYTAREIVQQEITEMGLTREGTIVEFTNIEPTAPKNSEHRTSLLLEV</sequence>
<dbReference type="Proteomes" id="UP000094389">
    <property type="component" value="Unassembled WGS sequence"/>
</dbReference>
<accession>A0A0H5C397</accession>
<dbReference type="Proteomes" id="UP000038830">
    <property type="component" value="Unassembled WGS sequence"/>
</dbReference>
<evidence type="ECO:0000313" key="3">
    <source>
        <dbReference type="EMBL" id="ODV75152.1"/>
    </source>
</evidence>
<evidence type="ECO:0008006" key="6">
    <source>
        <dbReference type="Google" id="ProtNLM"/>
    </source>
</evidence>
<feature type="region of interest" description="Disordered" evidence="1">
    <location>
        <begin position="45"/>
        <end position="66"/>
    </location>
</feature>
<name>A0A0H5C397_CYBJN</name>